<feature type="transmembrane region" description="Helical" evidence="1">
    <location>
        <begin position="30"/>
        <end position="49"/>
    </location>
</feature>
<evidence type="ECO:0000313" key="2">
    <source>
        <dbReference type="EMBL" id="RDH43415.1"/>
    </source>
</evidence>
<keyword evidence="1" id="KW-0472">Membrane</keyword>
<reference evidence="2 3" key="1">
    <citation type="submission" date="2017-04" db="EMBL/GenBank/DDBJ databases">
        <title>Draft genome sequence of Zooshikella ganghwensis VG4 isolated from Red Sea sediments.</title>
        <authorList>
            <person name="Rehman Z."/>
            <person name="Alam I."/>
            <person name="Kamau A."/>
            <person name="Bajic V."/>
            <person name="Leiknes T."/>
        </authorList>
    </citation>
    <scope>NUCLEOTIDE SEQUENCE [LARGE SCALE GENOMIC DNA]</scope>
    <source>
        <strain evidence="2 3">VG4</strain>
    </source>
</reference>
<keyword evidence="3" id="KW-1185">Reference proteome</keyword>
<evidence type="ECO:0000313" key="3">
    <source>
        <dbReference type="Proteomes" id="UP000257039"/>
    </source>
</evidence>
<keyword evidence="1" id="KW-0812">Transmembrane</keyword>
<dbReference type="Proteomes" id="UP000257039">
    <property type="component" value="Unassembled WGS sequence"/>
</dbReference>
<organism evidence="2 3">
    <name type="scientific">Zooshikella ganghwensis</name>
    <dbReference type="NCBI Taxonomy" id="202772"/>
    <lineage>
        <taxon>Bacteria</taxon>
        <taxon>Pseudomonadati</taxon>
        <taxon>Pseudomonadota</taxon>
        <taxon>Gammaproteobacteria</taxon>
        <taxon>Oceanospirillales</taxon>
        <taxon>Zooshikellaceae</taxon>
        <taxon>Zooshikella</taxon>
    </lineage>
</organism>
<keyword evidence="1" id="KW-1133">Transmembrane helix</keyword>
<gene>
    <name evidence="2" type="ORF">B9G39_08160</name>
</gene>
<dbReference type="AlphaFoldDB" id="A0A4P9VJH0"/>
<dbReference type="EMBL" id="NDXW01000001">
    <property type="protein sequence ID" value="RDH43415.1"/>
    <property type="molecule type" value="Genomic_DNA"/>
</dbReference>
<comment type="caution">
    <text evidence="2">The sequence shown here is derived from an EMBL/GenBank/DDBJ whole genome shotgun (WGS) entry which is preliminary data.</text>
</comment>
<proteinExistence type="predicted"/>
<accession>A0A4P9VJH0</accession>
<name>A0A4P9VJH0_9GAMM</name>
<protein>
    <submittedName>
        <fullName evidence="2">Uncharacterized protein</fullName>
    </submittedName>
</protein>
<evidence type="ECO:0000256" key="1">
    <source>
        <dbReference type="SAM" id="Phobius"/>
    </source>
</evidence>
<sequence length="62" mass="6746">MDKSGVASYSVGTVTAVGAAIVEHWNPMDWLTAVGIIVGVIGVIVRMYTDIAAHMDRRREEE</sequence>